<keyword evidence="6" id="KW-1185">Reference proteome</keyword>
<dbReference type="Pfam" id="PF00412">
    <property type="entry name" value="LIM"/>
    <property type="match status" value="1"/>
</dbReference>
<sequence length="407" mass="44864">MSTSTTTPSSRRTGPKRQQSWWWSDPVEANDLEDESFASQLDRTRKSLTKSPSLLESPPPKPPRKSNELPYKVKLRKTKDDETSWLPDISEWLWGSDEIAPVKQRISTNRVPCGICGNGIVSKFERCEVGGRAYHKLCLRCTRCKTPLPEPSGLCRSCSRIVDAERRASRADHVVGVTERTSLSPDEKGDVRGVLGEIGDELEEAYRNQIARCDVCGAAFKIKDKVHYQVKGDKLVATAHQECHDLGRPRDGRVHSAKPPRLAIKAAPDRVVLKVSANAKATTLFFEKATTALATPPSKHHSKQENLAPASVDYKPVNEPTDPARAKQRRERLAAILEATDLACAVLGDDTFRHQPQPPKPAGHRFTINLRACKDRLSHDLAVHFDASSTAAVPLLAKLAVSIASAS</sequence>
<feature type="region of interest" description="Disordered" evidence="3">
    <location>
        <begin position="42"/>
        <end position="69"/>
    </location>
</feature>
<evidence type="ECO:0000256" key="3">
    <source>
        <dbReference type="SAM" id="MobiDB-lite"/>
    </source>
</evidence>
<dbReference type="AlphaFoldDB" id="A0AAD7UAV0"/>
<organism evidence="5 6">
    <name type="scientific">Chrysophaeum taylorii</name>
    <dbReference type="NCBI Taxonomy" id="2483200"/>
    <lineage>
        <taxon>Eukaryota</taxon>
        <taxon>Sar</taxon>
        <taxon>Stramenopiles</taxon>
        <taxon>Ochrophyta</taxon>
        <taxon>Pelagophyceae</taxon>
        <taxon>Pelagomonadales</taxon>
        <taxon>Pelagomonadaceae</taxon>
        <taxon>Chrysophaeum</taxon>
    </lineage>
</organism>
<comment type="caution">
    <text evidence="5">The sequence shown here is derived from an EMBL/GenBank/DDBJ whole genome shotgun (WGS) entry which is preliminary data.</text>
</comment>
<evidence type="ECO:0000313" key="6">
    <source>
        <dbReference type="Proteomes" id="UP001230188"/>
    </source>
</evidence>
<reference evidence="5" key="1">
    <citation type="submission" date="2023-01" db="EMBL/GenBank/DDBJ databases">
        <title>Metagenome sequencing of chrysophaentin producing Chrysophaeum taylorii.</title>
        <authorList>
            <person name="Davison J."/>
            <person name="Bewley C."/>
        </authorList>
    </citation>
    <scope>NUCLEOTIDE SEQUENCE</scope>
    <source>
        <strain evidence="5">NIES-1699</strain>
    </source>
</reference>
<keyword evidence="1" id="KW-0479">Metal-binding</keyword>
<dbReference type="Proteomes" id="UP001230188">
    <property type="component" value="Unassembled WGS sequence"/>
</dbReference>
<keyword evidence="2" id="KW-0862">Zinc</keyword>
<evidence type="ECO:0000256" key="1">
    <source>
        <dbReference type="ARBA" id="ARBA00022723"/>
    </source>
</evidence>
<dbReference type="GO" id="GO:0046872">
    <property type="term" value="F:metal ion binding"/>
    <property type="evidence" value="ECO:0007669"/>
    <property type="project" value="UniProtKB-KW"/>
</dbReference>
<feature type="domain" description="LIM zinc-binding" evidence="4">
    <location>
        <begin position="113"/>
        <end position="148"/>
    </location>
</feature>
<dbReference type="PROSITE" id="PS00478">
    <property type="entry name" value="LIM_DOMAIN_1"/>
    <property type="match status" value="1"/>
</dbReference>
<evidence type="ECO:0000313" key="5">
    <source>
        <dbReference type="EMBL" id="KAJ8601203.1"/>
    </source>
</evidence>
<evidence type="ECO:0000256" key="2">
    <source>
        <dbReference type="ARBA" id="ARBA00022833"/>
    </source>
</evidence>
<name>A0AAD7UAV0_9STRA</name>
<dbReference type="InterPro" id="IPR001781">
    <property type="entry name" value="Znf_LIM"/>
</dbReference>
<dbReference type="CDD" id="cd08368">
    <property type="entry name" value="LIM"/>
    <property type="match status" value="1"/>
</dbReference>
<gene>
    <name evidence="5" type="ORF">CTAYLR_003254</name>
</gene>
<accession>A0AAD7UAV0</accession>
<feature type="region of interest" description="Disordered" evidence="3">
    <location>
        <begin position="1"/>
        <end position="22"/>
    </location>
</feature>
<proteinExistence type="predicted"/>
<dbReference type="EMBL" id="JAQMWT010000443">
    <property type="protein sequence ID" value="KAJ8601203.1"/>
    <property type="molecule type" value="Genomic_DNA"/>
</dbReference>
<dbReference type="Gene3D" id="2.10.110.10">
    <property type="entry name" value="Cysteine Rich Protein"/>
    <property type="match status" value="1"/>
</dbReference>
<protein>
    <recommendedName>
        <fullName evidence="4">LIM zinc-binding domain-containing protein</fullName>
    </recommendedName>
</protein>
<feature type="compositionally biased region" description="Low complexity" evidence="3">
    <location>
        <begin position="1"/>
        <end position="12"/>
    </location>
</feature>
<evidence type="ECO:0000259" key="4">
    <source>
        <dbReference type="PROSITE" id="PS00478"/>
    </source>
</evidence>